<feature type="transmembrane region" description="Helical" evidence="5">
    <location>
        <begin position="327"/>
        <end position="346"/>
    </location>
</feature>
<evidence type="ECO:0000313" key="8">
    <source>
        <dbReference type="Proteomes" id="UP000593892"/>
    </source>
</evidence>
<dbReference type="GO" id="GO:0016020">
    <property type="term" value="C:membrane"/>
    <property type="evidence" value="ECO:0007669"/>
    <property type="project" value="UniProtKB-SubCell"/>
</dbReference>
<dbReference type="Gene3D" id="1.20.1250.20">
    <property type="entry name" value="MFS general substrate transporter like domains"/>
    <property type="match status" value="2"/>
</dbReference>
<dbReference type="AlphaFoldDB" id="A0A7S7NQ02"/>
<dbReference type="Proteomes" id="UP000593892">
    <property type="component" value="Chromosome"/>
</dbReference>
<evidence type="ECO:0000256" key="1">
    <source>
        <dbReference type="ARBA" id="ARBA00004141"/>
    </source>
</evidence>
<dbReference type="PANTHER" id="PTHR11662:SF285">
    <property type="entry name" value="HEXURONATE TRANSPORTER"/>
    <property type="match status" value="1"/>
</dbReference>
<dbReference type="CDD" id="cd17319">
    <property type="entry name" value="MFS_ExuT_GudP_like"/>
    <property type="match status" value="1"/>
</dbReference>
<dbReference type="Pfam" id="PF07690">
    <property type="entry name" value="MFS_1"/>
    <property type="match status" value="1"/>
</dbReference>
<dbReference type="InterPro" id="IPR020846">
    <property type="entry name" value="MFS_dom"/>
</dbReference>
<evidence type="ECO:0000256" key="4">
    <source>
        <dbReference type="ARBA" id="ARBA00023136"/>
    </source>
</evidence>
<name>A0A7S7NQ02_PALFE</name>
<gene>
    <name evidence="7" type="ORF">IRI77_31110</name>
</gene>
<keyword evidence="3 5" id="KW-1133">Transmembrane helix</keyword>
<feature type="transmembrane region" description="Helical" evidence="5">
    <location>
        <begin position="358"/>
        <end position="381"/>
    </location>
</feature>
<reference evidence="7 8" key="1">
    <citation type="submission" date="2020-10" db="EMBL/GenBank/DDBJ databases">
        <title>Complete genome sequence of Paludibaculum fermentans P105T, a facultatively anaerobic acidobacterium capable of dissimilatory Fe(III) reduction.</title>
        <authorList>
            <person name="Dedysh S.N."/>
            <person name="Beletsky A.V."/>
            <person name="Kulichevskaya I.S."/>
            <person name="Mardanov A.V."/>
            <person name="Ravin N.V."/>
        </authorList>
    </citation>
    <scope>NUCLEOTIDE SEQUENCE [LARGE SCALE GENOMIC DNA]</scope>
    <source>
        <strain evidence="7 8">P105</strain>
    </source>
</reference>
<evidence type="ECO:0000256" key="5">
    <source>
        <dbReference type="SAM" id="Phobius"/>
    </source>
</evidence>
<dbReference type="GO" id="GO:0015134">
    <property type="term" value="F:hexuronate transmembrane transporter activity"/>
    <property type="evidence" value="ECO:0007669"/>
    <property type="project" value="TreeGrafter"/>
</dbReference>
<feature type="transmembrane region" description="Helical" evidence="5">
    <location>
        <begin position="393"/>
        <end position="412"/>
    </location>
</feature>
<dbReference type="InterPro" id="IPR011701">
    <property type="entry name" value="MFS"/>
</dbReference>
<dbReference type="KEGG" id="pfer:IRI77_31110"/>
<feature type="transmembrane region" description="Helical" evidence="5">
    <location>
        <begin position="270"/>
        <end position="292"/>
    </location>
</feature>
<dbReference type="PROSITE" id="PS50850">
    <property type="entry name" value="MFS"/>
    <property type="match status" value="1"/>
</dbReference>
<evidence type="ECO:0000259" key="6">
    <source>
        <dbReference type="PROSITE" id="PS50850"/>
    </source>
</evidence>
<dbReference type="EMBL" id="CP063849">
    <property type="protein sequence ID" value="QOY87179.1"/>
    <property type="molecule type" value="Genomic_DNA"/>
</dbReference>
<feature type="transmembrane region" description="Helical" evidence="5">
    <location>
        <begin position="304"/>
        <end position="321"/>
    </location>
</feature>
<feature type="domain" description="Major facilitator superfamily (MFS) profile" evidence="6">
    <location>
        <begin position="11"/>
        <end position="416"/>
    </location>
</feature>
<comment type="subcellular location">
    <subcellularLocation>
        <location evidence="1">Membrane</location>
        <topology evidence="1">Multi-pass membrane protein</topology>
    </subcellularLocation>
</comment>
<organism evidence="7 8">
    <name type="scientific">Paludibaculum fermentans</name>
    <dbReference type="NCBI Taxonomy" id="1473598"/>
    <lineage>
        <taxon>Bacteria</taxon>
        <taxon>Pseudomonadati</taxon>
        <taxon>Acidobacteriota</taxon>
        <taxon>Terriglobia</taxon>
        <taxon>Bryobacterales</taxon>
        <taxon>Bryobacteraceae</taxon>
        <taxon>Paludibaculum</taxon>
    </lineage>
</organism>
<dbReference type="SUPFAM" id="SSF103473">
    <property type="entry name" value="MFS general substrate transporter"/>
    <property type="match status" value="1"/>
</dbReference>
<dbReference type="PANTHER" id="PTHR11662">
    <property type="entry name" value="SOLUTE CARRIER FAMILY 17"/>
    <property type="match status" value="1"/>
</dbReference>
<evidence type="ECO:0000256" key="2">
    <source>
        <dbReference type="ARBA" id="ARBA00022692"/>
    </source>
</evidence>
<dbReference type="InterPro" id="IPR036259">
    <property type="entry name" value="MFS_trans_sf"/>
</dbReference>
<evidence type="ECO:0000256" key="3">
    <source>
        <dbReference type="ARBA" id="ARBA00022989"/>
    </source>
</evidence>
<feature type="transmembrane region" description="Helical" evidence="5">
    <location>
        <begin position="78"/>
        <end position="98"/>
    </location>
</feature>
<evidence type="ECO:0000313" key="7">
    <source>
        <dbReference type="EMBL" id="QOY87179.1"/>
    </source>
</evidence>
<keyword evidence="2 5" id="KW-0812">Transmembrane</keyword>
<accession>A0A7S7NQ02</accession>
<feature type="transmembrane region" description="Helical" evidence="5">
    <location>
        <begin position="7"/>
        <end position="24"/>
    </location>
</feature>
<sequence length="426" mass="45587">MTVPSGLRWRVVGLLFASTVINYLDRQTLSVLAPHLKTEFHWTNSDFALLIIAFRVAYTVGQAGCGRILDRLGTRRGLTVAVAWYSAIAMATALVTGLKSFAVMRFLLGLGESANWPGATKAVSEWFPRKEKALAVAIFDSGSSIGAAVAPALVIGLYTAFGGWRPAFLITGVLGFGWLLVWKRFYQPPEEHPGIGAEELEMLRADKKASQDGEAQEQAVSWLGLLKYRQTWGAIASRALTDPVWYLITDWFALYLVWRGYRVEESLMAFWVPFLAADLGNYAGGAVSSWLVYRGWPVGWARKAVVIPGALGVLLLIPAAFSPSLTGIALLFGGATFSYAAFSTIANTFPADCFADGAVASVSGLGGAAAGAGTILSTYAVGSIADKVGFRPALIGASLIPLLAMVLVLALVRNTRESGQGVIRRI</sequence>
<feature type="transmembrane region" description="Helical" evidence="5">
    <location>
        <begin position="164"/>
        <end position="182"/>
    </location>
</feature>
<protein>
    <submittedName>
        <fullName evidence="7">MFS transporter</fullName>
    </submittedName>
</protein>
<dbReference type="InterPro" id="IPR050382">
    <property type="entry name" value="MFS_Na/Anion_cotransporter"/>
</dbReference>
<feature type="transmembrane region" description="Helical" evidence="5">
    <location>
        <begin position="134"/>
        <end position="158"/>
    </location>
</feature>
<keyword evidence="4 5" id="KW-0472">Membrane</keyword>
<proteinExistence type="predicted"/>
<keyword evidence="8" id="KW-1185">Reference proteome</keyword>